<evidence type="ECO:0000256" key="1">
    <source>
        <dbReference type="SAM" id="SignalP"/>
    </source>
</evidence>
<reference evidence="2" key="1">
    <citation type="submission" date="2015-04" db="UniProtKB">
        <authorList>
            <consortium name="EnsemblPlants"/>
        </authorList>
    </citation>
    <scope>IDENTIFICATION</scope>
</reference>
<dbReference type="EnsemblPlants" id="OGLUM12G00910.1">
    <property type="protein sequence ID" value="OGLUM12G00910.1"/>
    <property type="gene ID" value="OGLUM12G00910"/>
</dbReference>
<organism evidence="2">
    <name type="scientific">Oryza glumipatula</name>
    <dbReference type="NCBI Taxonomy" id="40148"/>
    <lineage>
        <taxon>Eukaryota</taxon>
        <taxon>Viridiplantae</taxon>
        <taxon>Streptophyta</taxon>
        <taxon>Embryophyta</taxon>
        <taxon>Tracheophyta</taxon>
        <taxon>Spermatophyta</taxon>
        <taxon>Magnoliopsida</taxon>
        <taxon>Liliopsida</taxon>
        <taxon>Poales</taxon>
        <taxon>Poaceae</taxon>
        <taxon>BOP clade</taxon>
        <taxon>Oryzoideae</taxon>
        <taxon>Oryzeae</taxon>
        <taxon>Oryzinae</taxon>
        <taxon>Oryza</taxon>
    </lineage>
</organism>
<evidence type="ECO:0000313" key="2">
    <source>
        <dbReference type="EnsemblPlants" id="OGLUM12G00910.1"/>
    </source>
</evidence>
<name>A0A0E0BMW3_9ORYZ</name>
<protein>
    <submittedName>
        <fullName evidence="2">Uncharacterized protein</fullName>
    </submittedName>
</protein>
<dbReference type="HOGENOM" id="CLU_2798050_0_0_1"/>
<proteinExistence type="predicted"/>
<feature type="chain" id="PRO_5002355061" evidence="1">
    <location>
        <begin position="23"/>
        <end position="68"/>
    </location>
</feature>
<keyword evidence="1" id="KW-0732">Signal</keyword>
<dbReference type="AlphaFoldDB" id="A0A0E0BMW3"/>
<dbReference type="Gramene" id="OGLUM12G00910.1">
    <property type="protein sequence ID" value="OGLUM12G00910.1"/>
    <property type="gene ID" value="OGLUM12G00910"/>
</dbReference>
<accession>A0A0E0BMW3</accession>
<keyword evidence="3" id="KW-1185">Reference proteome</keyword>
<sequence length="68" mass="8256">MRRWKELGFELYSLCAIDLCSAETRPPSVVYTWPDLDMVAVSAEAHQHRLWQILRRQDLHFWWLLEQL</sequence>
<evidence type="ECO:0000313" key="3">
    <source>
        <dbReference type="Proteomes" id="UP000026961"/>
    </source>
</evidence>
<feature type="signal peptide" evidence="1">
    <location>
        <begin position="1"/>
        <end position="22"/>
    </location>
</feature>
<dbReference type="Proteomes" id="UP000026961">
    <property type="component" value="Chromosome 12"/>
</dbReference>
<reference evidence="2" key="2">
    <citation type="submission" date="2018-05" db="EMBL/GenBank/DDBJ databases">
        <title>OgluRS3 (Oryza glumaepatula Reference Sequence Version 3).</title>
        <authorList>
            <person name="Zhang J."/>
            <person name="Kudrna D."/>
            <person name="Lee S."/>
            <person name="Talag J."/>
            <person name="Welchert J."/>
            <person name="Wing R.A."/>
        </authorList>
    </citation>
    <scope>NUCLEOTIDE SEQUENCE [LARGE SCALE GENOMIC DNA]</scope>
</reference>